<dbReference type="Proteomes" id="UP001272137">
    <property type="component" value="Unassembled WGS sequence"/>
</dbReference>
<evidence type="ECO:0000256" key="1">
    <source>
        <dbReference type="SAM" id="MobiDB-lite"/>
    </source>
</evidence>
<reference evidence="2" key="1">
    <citation type="submission" date="2018-08" db="EMBL/GenBank/DDBJ databases">
        <title>Identification of Burkholderia cepacia strains that express a Burkholderia pseudomallei-like capsular polysaccharide.</title>
        <authorList>
            <person name="Burtnick M.N."/>
            <person name="Vongsouvath M."/>
            <person name="Newton P."/>
            <person name="Wuthiekanun V."/>
            <person name="Limmathurotsakul D."/>
            <person name="Brett P.J."/>
            <person name="Chantratita N."/>
            <person name="Dance D.A."/>
        </authorList>
    </citation>
    <scope>NUCLEOTIDE SEQUENCE</scope>
    <source>
        <strain evidence="2">SBXCC001</strain>
    </source>
</reference>
<feature type="compositionally biased region" description="Polar residues" evidence="1">
    <location>
        <begin position="23"/>
        <end position="32"/>
    </location>
</feature>
<name>A0AAW9CVX6_BURTH</name>
<protein>
    <submittedName>
        <fullName evidence="2">Uncharacterized protein</fullName>
    </submittedName>
</protein>
<comment type="caution">
    <text evidence="2">The sequence shown here is derived from an EMBL/GenBank/DDBJ whole genome shotgun (WGS) entry which is preliminary data.</text>
</comment>
<accession>A0AAW9CVX6</accession>
<dbReference type="EMBL" id="QXCT01000002">
    <property type="protein sequence ID" value="MDW9254602.1"/>
    <property type="molecule type" value="Genomic_DNA"/>
</dbReference>
<evidence type="ECO:0000313" key="3">
    <source>
        <dbReference type="Proteomes" id="UP001272137"/>
    </source>
</evidence>
<feature type="region of interest" description="Disordered" evidence="1">
    <location>
        <begin position="1"/>
        <end position="39"/>
    </location>
</feature>
<dbReference type="AlphaFoldDB" id="A0AAW9CVX6"/>
<evidence type="ECO:0000313" key="2">
    <source>
        <dbReference type="EMBL" id="MDW9254602.1"/>
    </source>
</evidence>
<proteinExistence type="predicted"/>
<gene>
    <name evidence="2" type="ORF">C7S16_2703</name>
</gene>
<organism evidence="2 3">
    <name type="scientific">Burkholderia thailandensis</name>
    <dbReference type="NCBI Taxonomy" id="57975"/>
    <lineage>
        <taxon>Bacteria</taxon>
        <taxon>Pseudomonadati</taxon>
        <taxon>Pseudomonadota</taxon>
        <taxon>Betaproteobacteria</taxon>
        <taxon>Burkholderiales</taxon>
        <taxon>Burkholderiaceae</taxon>
        <taxon>Burkholderia</taxon>
        <taxon>pseudomallei group</taxon>
    </lineage>
</organism>
<sequence length="39" mass="4083">MPARTAAAAPIGTRRDAAPAHSPSAQEETSLIDSEVFCR</sequence>